<feature type="transmembrane region" description="Helical" evidence="1">
    <location>
        <begin position="239"/>
        <end position="263"/>
    </location>
</feature>
<keyword evidence="1" id="KW-0472">Membrane</keyword>
<protein>
    <submittedName>
        <fullName evidence="2">Uncharacterized protein</fullName>
    </submittedName>
</protein>
<feature type="transmembrane region" description="Helical" evidence="1">
    <location>
        <begin position="21"/>
        <end position="43"/>
    </location>
</feature>
<keyword evidence="1" id="KW-0812">Transmembrane</keyword>
<feature type="transmembrane region" description="Helical" evidence="1">
    <location>
        <begin position="55"/>
        <end position="74"/>
    </location>
</feature>
<keyword evidence="1" id="KW-1133">Transmembrane helix</keyword>
<feature type="transmembrane region" description="Helical" evidence="1">
    <location>
        <begin position="203"/>
        <end position="227"/>
    </location>
</feature>
<feature type="transmembrane region" description="Helical" evidence="1">
    <location>
        <begin position="95"/>
        <end position="118"/>
    </location>
</feature>
<dbReference type="AlphaFoldDB" id="A0A518EPA8"/>
<evidence type="ECO:0000313" key="3">
    <source>
        <dbReference type="Proteomes" id="UP000320390"/>
    </source>
</evidence>
<evidence type="ECO:0000313" key="2">
    <source>
        <dbReference type="EMBL" id="QDV05918.1"/>
    </source>
</evidence>
<accession>A0A518EPA8</accession>
<proteinExistence type="predicted"/>
<feature type="transmembrane region" description="Helical" evidence="1">
    <location>
        <begin position="164"/>
        <end position="183"/>
    </location>
</feature>
<keyword evidence="3" id="KW-1185">Reference proteome</keyword>
<gene>
    <name evidence="2" type="ORF">Poly30_14210</name>
</gene>
<dbReference type="EMBL" id="CP036434">
    <property type="protein sequence ID" value="QDV05918.1"/>
    <property type="molecule type" value="Genomic_DNA"/>
</dbReference>
<reference evidence="2 3" key="1">
    <citation type="submission" date="2019-02" db="EMBL/GenBank/DDBJ databases">
        <title>Deep-cultivation of Planctomycetes and their phenomic and genomic characterization uncovers novel biology.</title>
        <authorList>
            <person name="Wiegand S."/>
            <person name="Jogler M."/>
            <person name="Boedeker C."/>
            <person name="Pinto D."/>
            <person name="Vollmers J."/>
            <person name="Rivas-Marin E."/>
            <person name="Kohn T."/>
            <person name="Peeters S.H."/>
            <person name="Heuer A."/>
            <person name="Rast P."/>
            <person name="Oberbeckmann S."/>
            <person name="Bunk B."/>
            <person name="Jeske O."/>
            <person name="Meyerdierks A."/>
            <person name="Storesund J.E."/>
            <person name="Kallscheuer N."/>
            <person name="Luecker S."/>
            <person name="Lage O.M."/>
            <person name="Pohl T."/>
            <person name="Merkel B.J."/>
            <person name="Hornburger P."/>
            <person name="Mueller R.-W."/>
            <person name="Bruemmer F."/>
            <person name="Labrenz M."/>
            <person name="Spormann A.M."/>
            <person name="Op den Camp H."/>
            <person name="Overmann J."/>
            <person name="Amann R."/>
            <person name="Jetten M.S.M."/>
            <person name="Mascher T."/>
            <person name="Medema M.H."/>
            <person name="Devos D.P."/>
            <person name="Kaster A.-K."/>
            <person name="Ovreas L."/>
            <person name="Rohde M."/>
            <person name="Galperin M.Y."/>
            <person name="Jogler C."/>
        </authorList>
    </citation>
    <scope>NUCLEOTIDE SEQUENCE [LARGE SCALE GENOMIC DNA]</scope>
    <source>
        <strain evidence="2 3">Poly30</strain>
    </source>
</reference>
<evidence type="ECO:0000256" key="1">
    <source>
        <dbReference type="SAM" id="Phobius"/>
    </source>
</evidence>
<sequence>MRARAWFRSVAGLVRTEARGALPMMIVLCLAGAAVLALARWLFEVTPESLLREPTHAWWVLAWAGAIPLCAELFGGGSRSVAPGTLRPLAVRSSAVLDAKLVVLALGALGLWVWIGAVDLFLDTQMARTKLLPANYEVTVRLLLGSAALALIVTGLVAVISRSALAATVLGLLVQAVLGTLLLDPDWASTYGDQRLLAEIVGAATYYAVHPLVLCLAAIAIGWSLALRGAAKSDSVRGLGLRALGGALWAGLATATALGSSAWTTASCEPIGFDDPAARIYWFDPSPDGRQVAIDLYPPHWGSPEPESPRCMESAWILDLATGDVRLALTPGEIARHIPFGAPSSGLLGWDEEGQGLWLELAGRTPWIRTEVRVGQGSLRIRDGRAPTSAPSPSIHSDSAPVVRSRGILTKRAWQPGVEASGPEWCWVQGESFKPALMGHAPDWVLDLDGDRFLGLSWRRNTLELFDEEGGLIEVLFPPRGPQEEQR</sequence>
<dbReference type="Proteomes" id="UP000320390">
    <property type="component" value="Chromosome"/>
</dbReference>
<feature type="transmembrane region" description="Helical" evidence="1">
    <location>
        <begin position="138"/>
        <end position="157"/>
    </location>
</feature>
<organism evidence="2 3">
    <name type="scientific">Saltatorellus ferox</name>
    <dbReference type="NCBI Taxonomy" id="2528018"/>
    <lineage>
        <taxon>Bacteria</taxon>
        <taxon>Pseudomonadati</taxon>
        <taxon>Planctomycetota</taxon>
        <taxon>Planctomycetia</taxon>
        <taxon>Planctomycetia incertae sedis</taxon>
        <taxon>Saltatorellus</taxon>
    </lineage>
</organism>
<name>A0A518EPA8_9BACT</name>